<gene>
    <name evidence="11" type="ORF">HGM15179_019100</name>
</gene>
<dbReference type="GO" id="GO:0031731">
    <property type="term" value="F:CCR6 chemokine receptor binding"/>
    <property type="evidence" value="ECO:0007669"/>
    <property type="project" value="TreeGrafter"/>
</dbReference>
<keyword evidence="8" id="KW-1015">Disulfide bond</keyword>
<organism evidence="11 12">
    <name type="scientific">Zosterops borbonicus</name>
    <dbReference type="NCBI Taxonomy" id="364589"/>
    <lineage>
        <taxon>Eukaryota</taxon>
        <taxon>Metazoa</taxon>
        <taxon>Chordata</taxon>
        <taxon>Craniata</taxon>
        <taxon>Vertebrata</taxon>
        <taxon>Euteleostomi</taxon>
        <taxon>Archelosauria</taxon>
        <taxon>Archosauria</taxon>
        <taxon>Dinosauria</taxon>
        <taxon>Saurischia</taxon>
        <taxon>Theropoda</taxon>
        <taxon>Coelurosauria</taxon>
        <taxon>Aves</taxon>
        <taxon>Neognathae</taxon>
        <taxon>Neoaves</taxon>
        <taxon>Telluraves</taxon>
        <taxon>Australaves</taxon>
        <taxon>Passeriformes</taxon>
        <taxon>Sylvioidea</taxon>
        <taxon>Zosteropidae</taxon>
        <taxon>Zosterops</taxon>
    </lineage>
</organism>
<feature type="chain" id="PRO_5035460066" description="Beta-defensin-like domain-containing protein" evidence="9">
    <location>
        <begin position="31"/>
        <end position="71"/>
    </location>
</feature>
<evidence type="ECO:0000256" key="6">
    <source>
        <dbReference type="ARBA" id="ARBA00022940"/>
    </source>
</evidence>
<dbReference type="GO" id="GO:0042742">
    <property type="term" value="P:defense response to bacterium"/>
    <property type="evidence" value="ECO:0007669"/>
    <property type="project" value="UniProtKB-KW"/>
</dbReference>
<evidence type="ECO:0000313" key="11">
    <source>
        <dbReference type="EMBL" id="TRZ08008.1"/>
    </source>
</evidence>
<sequence length="71" mass="7786">PCEDPGQAGAMKILYLLFPLFLLLLHSAAGSSLGPTNKKQCEKEKGFCGFLNCSFPYVIAGKCSRFFFCCK</sequence>
<dbReference type="GO" id="GO:0042056">
    <property type="term" value="F:chemoattractant activity"/>
    <property type="evidence" value="ECO:0007669"/>
    <property type="project" value="TreeGrafter"/>
</dbReference>
<evidence type="ECO:0000256" key="9">
    <source>
        <dbReference type="SAM" id="SignalP"/>
    </source>
</evidence>
<comment type="caution">
    <text evidence="11">The sequence shown here is derived from an EMBL/GenBank/DDBJ whole genome shotgun (WGS) entry which is preliminary data.</text>
</comment>
<name>A0A8K1DBD8_9PASS</name>
<keyword evidence="5 9" id="KW-0732">Signal</keyword>
<proteinExistence type="inferred from homology"/>
<dbReference type="Pfam" id="PF00711">
    <property type="entry name" value="Defensin_beta"/>
    <property type="match status" value="1"/>
</dbReference>
<dbReference type="GO" id="GO:0060326">
    <property type="term" value="P:cell chemotaxis"/>
    <property type="evidence" value="ECO:0007669"/>
    <property type="project" value="TreeGrafter"/>
</dbReference>
<feature type="non-terminal residue" evidence="11">
    <location>
        <position position="71"/>
    </location>
</feature>
<evidence type="ECO:0000256" key="7">
    <source>
        <dbReference type="ARBA" id="ARBA00023022"/>
    </source>
</evidence>
<evidence type="ECO:0000313" key="12">
    <source>
        <dbReference type="Proteomes" id="UP000796761"/>
    </source>
</evidence>
<dbReference type="AlphaFoldDB" id="A0A8K1DBD8"/>
<dbReference type="OrthoDB" id="9393869at2759"/>
<accession>A0A8K1DBD8</accession>
<evidence type="ECO:0000256" key="3">
    <source>
        <dbReference type="ARBA" id="ARBA00022525"/>
    </source>
</evidence>
<evidence type="ECO:0000256" key="2">
    <source>
        <dbReference type="ARBA" id="ARBA00007371"/>
    </source>
</evidence>
<dbReference type="PANTHER" id="PTHR20515">
    <property type="entry name" value="BETA-DEFENSIN"/>
    <property type="match status" value="1"/>
</dbReference>
<feature type="signal peptide" evidence="9">
    <location>
        <begin position="1"/>
        <end position="30"/>
    </location>
</feature>
<dbReference type="GO" id="GO:0005615">
    <property type="term" value="C:extracellular space"/>
    <property type="evidence" value="ECO:0007669"/>
    <property type="project" value="TreeGrafter"/>
</dbReference>
<evidence type="ECO:0000256" key="4">
    <source>
        <dbReference type="ARBA" id="ARBA00022529"/>
    </source>
</evidence>
<evidence type="ECO:0000256" key="1">
    <source>
        <dbReference type="ARBA" id="ARBA00004613"/>
    </source>
</evidence>
<reference evidence="11" key="1">
    <citation type="submission" date="2019-04" db="EMBL/GenBank/DDBJ databases">
        <title>Genome assembly of Zosterops borbonicus 15179.</title>
        <authorList>
            <person name="Leroy T."/>
            <person name="Anselmetti Y."/>
            <person name="Tilak M.-K."/>
            <person name="Nabholz B."/>
        </authorList>
    </citation>
    <scope>NUCLEOTIDE SEQUENCE</scope>
    <source>
        <strain evidence="11">HGM_15179</strain>
        <tissue evidence="11">Muscle</tissue>
    </source>
</reference>
<evidence type="ECO:0000256" key="5">
    <source>
        <dbReference type="ARBA" id="ARBA00022729"/>
    </source>
</evidence>
<feature type="non-terminal residue" evidence="11">
    <location>
        <position position="1"/>
    </location>
</feature>
<comment type="subcellular location">
    <subcellularLocation>
        <location evidence="1">Secreted</location>
    </subcellularLocation>
</comment>
<protein>
    <recommendedName>
        <fullName evidence="10">Beta-defensin-like domain-containing protein</fullName>
    </recommendedName>
</protein>
<dbReference type="SUPFAM" id="SSF57392">
    <property type="entry name" value="Defensin-like"/>
    <property type="match status" value="1"/>
</dbReference>
<keyword evidence="3" id="KW-0964">Secreted</keyword>
<keyword evidence="4" id="KW-0929">Antimicrobial</keyword>
<evidence type="ECO:0000256" key="8">
    <source>
        <dbReference type="ARBA" id="ARBA00023157"/>
    </source>
</evidence>
<comment type="similarity">
    <text evidence="2">Belongs to the beta-defensin family.</text>
</comment>
<keyword evidence="7" id="KW-0044">Antibiotic</keyword>
<keyword evidence="12" id="KW-1185">Reference proteome</keyword>
<dbReference type="Proteomes" id="UP000796761">
    <property type="component" value="Unassembled WGS sequence"/>
</dbReference>
<dbReference type="PANTHER" id="PTHR20515:SF20">
    <property type="entry name" value="GALLINACIN-1-RELATED"/>
    <property type="match status" value="1"/>
</dbReference>
<keyword evidence="6" id="KW-0211">Defensin</keyword>
<dbReference type="EMBL" id="SWJQ01001531">
    <property type="protein sequence ID" value="TRZ08008.1"/>
    <property type="molecule type" value="Genomic_DNA"/>
</dbReference>
<feature type="domain" description="Beta-defensin-like" evidence="10">
    <location>
        <begin position="37"/>
        <end position="71"/>
    </location>
</feature>
<evidence type="ECO:0000259" key="10">
    <source>
        <dbReference type="Pfam" id="PF00711"/>
    </source>
</evidence>
<dbReference type="InterPro" id="IPR001855">
    <property type="entry name" value="Defensin_beta-like"/>
</dbReference>